<dbReference type="Proteomes" id="UP000293380">
    <property type="component" value="Unassembled WGS sequence"/>
</dbReference>
<reference evidence="1 2" key="1">
    <citation type="submission" date="2019-02" db="EMBL/GenBank/DDBJ databases">
        <title>Comparative genomic analysis of the Hafnia genus genomes.</title>
        <authorList>
            <person name="Zhiqiu Y."/>
            <person name="Chao Y."/>
            <person name="Yuhui D."/>
            <person name="Di H."/>
            <person name="Bin L."/>
        </authorList>
    </citation>
    <scope>NUCLEOTIDE SEQUENCE [LARGE SCALE GENOMIC DNA]</scope>
    <source>
        <strain evidence="1 2">PCM_1194</strain>
    </source>
</reference>
<proteinExistence type="predicted"/>
<evidence type="ECO:0008006" key="3">
    <source>
        <dbReference type="Google" id="ProtNLM"/>
    </source>
</evidence>
<comment type="caution">
    <text evidence="1">The sequence shown here is derived from an EMBL/GenBank/DDBJ whole genome shotgun (WGS) entry which is preliminary data.</text>
</comment>
<gene>
    <name evidence="1" type="ORF">EYY89_01055</name>
</gene>
<accession>A0A4Q9EZF5</accession>
<evidence type="ECO:0000313" key="1">
    <source>
        <dbReference type="EMBL" id="TBM32489.1"/>
    </source>
</evidence>
<evidence type="ECO:0000313" key="2">
    <source>
        <dbReference type="Proteomes" id="UP000293380"/>
    </source>
</evidence>
<dbReference type="PROSITE" id="PS51257">
    <property type="entry name" value="PROKAR_LIPOPROTEIN"/>
    <property type="match status" value="1"/>
</dbReference>
<name>A0A4Q9EZF5_9GAMM</name>
<organism evidence="1 2">
    <name type="scientific">Hafnia paralvei</name>
    <dbReference type="NCBI Taxonomy" id="546367"/>
    <lineage>
        <taxon>Bacteria</taxon>
        <taxon>Pseudomonadati</taxon>
        <taxon>Pseudomonadota</taxon>
        <taxon>Gammaproteobacteria</taxon>
        <taxon>Enterobacterales</taxon>
        <taxon>Hafniaceae</taxon>
        <taxon>Hafnia</taxon>
    </lineage>
</organism>
<dbReference type="RefSeq" id="WP_130958837.1">
    <property type="nucleotide sequence ID" value="NZ_SITD01000021.1"/>
</dbReference>
<protein>
    <recommendedName>
        <fullName evidence="3">Tle cognate immunity protein 4 C-terminal domain-containing protein</fullName>
    </recommendedName>
</protein>
<sequence length="354" mass="40873">MRRLPWLLLGTLVLSTTGCGPHSLHKDVAMSTQFPTQKHCFGRYEIELPNFIYMKSGAYSFENFDIEITKAVRSDYPSIEKDWVNYINGKVAKDIAMSPGSKIIHQNMENNPRMMLEYIETSKEINERLNSIYMLQSYFLKSFPERKEWILATGSSIEIPRPQPSDKLDAEILKQVNAQSRDIAKIAYHKYPHYEQGYCLDNEYQYYPGRLEMRDNYSIELAGIINDKYTSSYITIDVKSLNKDEQSVLDSRTSKGKLLRTFFPSTTVVVGGIKGELYISHDKLNPTGREFQWLPSGTELGNRLKPLIMIDGEIDTRDFPAEYRDKISGEEMILWILESIKMRTGGDEDILSHR</sequence>
<dbReference type="EMBL" id="SITD01000021">
    <property type="protein sequence ID" value="TBM32489.1"/>
    <property type="molecule type" value="Genomic_DNA"/>
</dbReference>
<dbReference type="AlphaFoldDB" id="A0A4Q9EZF5"/>